<evidence type="ECO:0000313" key="4">
    <source>
        <dbReference type="Proteomes" id="UP000323386"/>
    </source>
</evidence>
<dbReference type="AlphaFoldDB" id="A0A5C3EZ33"/>
<name>A0A5C3EZ33_9BASI</name>
<dbReference type="Proteomes" id="UP000323386">
    <property type="component" value="Unassembled WGS sequence"/>
</dbReference>
<evidence type="ECO:0000259" key="2">
    <source>
        <dbReference type="PROSITE" id="PS50250"/>
    </source>
</evidence>
<proteinExistence type="predicted"/>
<dbReference type="OrthoDB" id="199574at2759"/>
<dbReference type="Pfam" id="PF03399">
    <property type="entry name" value="SAC3_GANP"/>
    <property type="match status" value="2"/>
</dbReference>
<dbReference type="PROSITE" id="PS50250">
    <property type="entry name" value="PCI"/>
    <property type="match status" value="1"/>
</dbReference>
<organism evidence="3 4">
    <name type="scientific">Pseudozyma flocculosa</name>
    <dbReference type="NCBI Taxonomy" id="84751"/>
    <lineage>
        <taxon>Eukaryota</taxon>
        <taxon>Fungi</taxon>
        <taxon>Dikarya</taxon>
        <taxon>Basidiomycota</taxon>
        <taxon>Ustilaginomycotina</taxon>
        <taxon>Ustilaginomycetes</taxon>
        <taxon>Ustilaginales</taxon>
        <taxon>Ustilaginaceae</taxon>
        <taxon>Pseudozyma</taxon>
    </lineage>
</organism>
<keyword evidence="4" id="KW-1185">Reference proteome</keyword>
<feature type="domain" description="PCI" evidence="2">
    <location>
        <begin position="284"/>
        <end position="461"/>
    </location>
</feature>
<dbReference type="GO" id="GO:0005634">
    <property type="term" value="C:nucleus"/>
    <property type="evidence" value="ECO:0007669"/>
    <property type="project" value="TreeGrafter"/>
</dbReference>
<dbReference type="InterPro" id="IPR005062">
    <property type="entry name" value="SAC3/GANP/THP3_conserved"/>
</dbReference>
<feature type="region of interest" description="Disordered" evidence="1">
    <location>
        <begin position="67"/>
        <end position="101"/>
    </location>
</feature>
<reference evidence="3 4" key="1">
    <citation type="submission" date="2018-03" db="EMBL/GenBank/DDBJ databases">
        <authorList>
            <person name="Guldener U."/>
        </authorList>
    </citation>
    <scope>NUCLEOTIDE SEQUENCE [LARGE SCALE GENOMIC DNA]</scope>
    <source>
        <strain evidence="3 4">DAOM196992</strain>
    </source>
</reference>
<dbReference type="EMBL" id="OOIP01000004">
    <property type="protein sequence ID" value="SPO36291.1"/>
    <property type="molecule type" value="Genomic_DNA"/>
</dbReference>
<dbReference type="InterPro" id="IPR000717">
    <property type="entry name" value="PCI_dom"/>
</dbReference>
<dbReference type="Gene3D" id="1.25.40.990">
    <property type="match status" value="1"/>
</dbReference>
<protein>
    <submittedName>
        <fullName evidence="3">Related to THP3 homolog C2A9.11c</fullName>
    </submittedName>
</protein>
<evidence type="ECO:0000313" key="3">
    <source>
        <dbReference type="EMBL" id="SPO36291.1"/>
    </source>
</evidence>
<evidence type="ECO:0000256" key="1">
    <source>
        <dbReference type="SAM" id="MobiDB-lite"/>
    </source>
</evidence>
<dbReference type="InterPro" id="IPR045107">
    <property type="entry name" value="SAC3/GANP/THP3"/>
</dbReference>
<feature type="region of interest" description="Disordered" evidence="1">
    <location>
        <begin position="128"/>
        <end position="160"/>
    </location>
</feature>
<accession>A0A5C3EZ33</accession>
<gene>
    <name evidence="3" type="ORF">PSFLO_01762</name>
</gene>
<sequence>MASQTEWPQSLKDFANRAFAACTDANRNRVSEELRALIFKSFQEGTIHSTDWSKMQLKSLSAGLGAKQPIKKRNAPATSSSDSFEDLAKKEKRARRFEREQQEFRRAEDEVLTSAIASTSLAGRLGAAAMAPGPTNSKGKNGRGANGHGHDPNGAAAGGGYGKYGKKNAWQAPPAAAHSFVDPEVADPNVIDWDEHTVVGLSTKLEKPYLRLTSAPDPKTVRPLSTLQQTLELLKRKWRTENNYAYICDQFKSMRQDLTVQRIKNDFTVKVYEIHARIALEKGDLGEYNQCQSQLRGLYAYNIPGCVMEFLAYRILYLLHTKNRRDVNALMSELTAEHKAEPAVSHALAVRSALVTGNYHAFFKLYLDAPNMNAYVMDHFVERERVNALLVMSRAYRPSLSLSYIASELAFNDVAEAHAFLSSHDVAIYVDPTPAELAQMGLMAPQGGKKRKSNPTPQVPLDKRTWDAKAAMEPLATAMERYRKVDIKGQL</sequence>
<dbReference type="PANTHER" id="PTHR12436">
    <property type="entry name" value="80 KDA MCM3-ASSOCIATED PROTEIN"/>
    <property type="match status" value="1"/>
</dbReference>
<dbReference type="PANTHER" id="PTHR12436:SF4">
    <property type="entry name" value="LEUKOCYTE RECEPTOR CLUSTER MEMBER 8"/>
    <property type="match status" value="1"/>
</dbReference>